<gene>
    <name evidence="5" type="ORF">TH25_07030</name>
</gene>
<dbReference type="GO" id="GO:0005886">
    <property type="term" value="C:plasma membrane"/>
    <property type="evidence" value="ECO:0007669"/>
    <property type="project" value="TreeGrafter"/>
</dbReference>
<evidence type="ECO:0000256" key="2">
    <source>
        <dbReference type="ARBA" id="ARBA00034247"/>
    </source>
</evidence>
<proteinExistence type="predicted"/>
<dbReference type="Pfam" id="PF00990">
    <property type="entry name" value="GGDEF"/>
    <property type="match status" value="1"/>
</dbReference>
<feature type="transmembrane region" description="Helical" evidence="3">
    <location>
        <begin position="123"/>
        <end position="141"/>
    </location>
</feature>
<dbReference type="EMBL" id="JPWH01000004">
    <property type="protein sequence ID" value="RCK52271.1"/>
    <property type="molecule type" value="Genomic_DNA"/>
</dbReference>
<feature type="transmembrane region" description="Helical" evidence="3">
    <location>
        <begin position="92"/>
        <end position="111"/>
    </location>
</feature>
<evidence type="ECO:0000259" key="4">
    <source>
        <dbReference type="PROSITE" id="PS50887"/>
    </source>
</evidence>
<dbReference type="SMART" id="SM00267">
    <property type="entry name" value="GGDEF"/>
    <property type="match status" value="1"/>
</dbReference>
<dbReference type="PANTHER" id="PTHR45138">
    <property type="entry name" value="REGULATORY COMPONENTS OF SENSORY TRANSDUCTION SYSTEM"/>
    <property type="match status" value="1"/>
</dbReference>
<dbReference type="GO" id="GO:0043709">
    <property type="term" value="P:cell adhesion involved in single-species biofilm formation"/>
    <property type="evidence" value="ECO:0007669"/>
    <property type="project" value="TreeGrafter"/>
</dbReference>
<evidence type="ECO:0000256" key="1">
    <source>
        <dbReference type="ARBA" id="ARBA00012528"/>
    </source>
</evidence>
<dbReference type="SUPFAM" id="SSF55073">
    <property type="entry name" value="Nucleotide cyclase"/>
    <property type="match status" value="1"/>
</dbReference>
<feature type="transmembrane region" description="Helical" evidence="3">
    <location>
        <begin position="67"/>
        <end position="86"/>
    </location>
</feature>
<keyword evidence="3" id="KW-0812">Transmembrane</keyword>
<feature type="transmembrane region" description="Helical" evidence="3">
    <location>
        <begin position="166"/>
        <end position="184"/>
    </location>
</feature>
<dbReference type="Gene3D" id="3.30.70.270">
    <property type="match status" value="1"/>
</dbReference>
<evidence type="ECO:0000313" key="5">
    <source>
        <dbReference type="EMBL" id="RCK52271.1"/>
    </source>
</evidence>
<comment type="caution">
    <text evidence="5">The sequence shown here is derived from an EMBL/GenBank/DDBJ whole genome shotgun (WGS) entry which is preliminary data.</text>
</comment>
<feature type="domain" description="GGDEF" evidence="4">
    <location>
        <begin position="257"/>
        <end position="389"/>
    </location>
</feature>
<accession>A0A367XHN2</accession>
<name>A0A367XHN2_9PROT</name>
<evidence type="ECO:0000313" key="6">
    <source>
        <dbReference type="Proteomes" id="UP000252517"/>
    </source>
</evidence>
<dbReference type="EC" id="2.7.7.65" evidence="1"/>
<dbReference type="GO" id="GO:0052621">
    <property type="term" value="F:diguanylate cyclase activity"/>
    <property type="evidence" value="ECO:0007669"/>
    <property type="project" value="UniProtKB-EC"/>
</dbReference>
<protein>
    <recommendedName>
        <fullName evidence="1">diguanylate cyclase</fullName>
        <ecNumber evidence="1">2.7.7.65</ecNumber>
    </recommendedName>
</protein>
<dbReference type="InterPro" id="IPR043128">
    <property type="entry name" value="Rev_trsase/Diguanyl_cyclase"/>
</dbReference>
<feature type="transmembrane region" description="Helical" evidence="3">
    <location>
        <begin position="191"/>
        <end position="211"/>
    </location>
</feature>
<comment type="catalytic activity">
    <reaction evidence="2">
        <text>2 GTP = 3',3'-c-di-GMP + 2 diphosphate</text>
        <dbReference type="Rhea" id="RHEA:24898"/>
        <dbReference type="ChEBI" id="CHEBI:33019"/>
        <dbReference type="ChEBI" id="CHEBI:37565"/>
        <dbReference type="ChEBI" id="CHEBI:58805"/>
        <dbReference type="EC" id="2.7.7.65"/>
    </reaction>
</comment>
<feature type="transmembrane region" description="Helical" evidence="3">
    <location>
        <begin position="42"/>
        <end position="60"/>
    </location>
</feature>
<dbReference type="PROSITE" id="PS50887">
    <property type="entry name" value="GGDEF"/>
    <property type="match status" value="1"/>
</dbReference>
<keyword evidence="3" id="KW-0472">Membrane</keyword>
<dbReference type="InterPro" id="IPR029787">
    <property type="entry name" value="Nucleotide_cyclase"/>
</dbReference>
<dbReference type="OrthoDB" id="7323245at2"/>
<keyword evidence="3" id="KW-1133">Transmembrane helix</keyword>
<dbReference type="InterPro" id="IPR050469">
    <property type="entry name" value="Diguanylate_Cyclase"/>
</dbReference>
<dbReference type="AlphaFoldDB" id="A0A367XHN2"/>
<organism evidence="5 6">
    <name type="scientific">Thalassospira profundimaris</name>
    <dbReference type="NCBI Taxonomy" id="502049"/>
    <lineage>
        <taxon>Bacteria</taxon>
        <taxon>Pseudomonadati</taxon>
        <taxon>Pseudomonadota</taxon>
        <taxon>Alphaproteobacteria</taxon>
        <taxon>Rhodospirillales</taxon>
        <taxon>Thalassospiraceae</taxon>
        <taxon>Thalassospira</taxon>
    </lineage>
</organism>
<dbReference type="Proteomes" id="UP000252517">
    <property type="component" value="Unassembled WGS sequence"/>
</dbReference>
<sequence>MRRAFFACISVALIPLLILSAVTALAFLNRAGILPEGLFGFVEYRPFLFAGLGVVLGGWFNRGRVVYAMLVLVMCYWFFVGAQAFLSPQGVRFLKVATLYIIPANLVLMAFMSERGVFRKRGVARLLVLALQFFALMLFATRPDVSDGLYRLLNMRFITLGGPVDALPQMALVLAFIATLVLLARGRSLEFAFFCTLPPVFAVFLMDAHYISFAYLAATGVILGGVVQEAWRMAFVDDLTGLSGRRALGHAMAELGGKYCIAMLDVDHFKKFNDSHGHDVGDIVLRKVARELAHCGGGGKAFRYGGEEFSILFSGRDMARVYETLENLRKKIATSKITLPESTRQVGITVSIGLAQCAENETDPWAVLKEADGRLYCAKEAGRNRIFAG</sequence>
<reference evidence="5 6" key="1">
    <citation type="submission" date="2014-07" db="EMBL/GenBank/DDBJ databases">
        <title>Draft genome sequence of Thalassospira profundimaris S25-3-2.</title>
        <authorList>
            <person name="Lai Q."/>
            <person name="Shao Z."/>
        </authorList>
    </citation>
    <scope>NUCLEOTIDE SEQUENCE [LARGE SCALE GENOMIC DNA]</scope>
    <source>
        <strain evidence="5 6">S25-3-2</strain>
    </source>
</reference>
<dbReference type="NCBIfam" id="TIGR00254">
    <property type="entry name" value="GGDEF"/>
    <property type="match status" value="1"/>
</dbReference>
<dbReference type="PANTHER" id="PTHR45138:SF9">
    <property type="entry name" value="DIGUANYLATE CYCLASE DGCM-RELATED"/>
    <property type="match status" value="1"/>
</dbReference>
<evidence type="ECO:0000256" key="3">
    <source>
        <dbReference type="SAM" id="Phobius"/>
    </source>
</evidence>
<dbReference type="GO" id="GO:1902201">
    <property type="term" value="P:negative regulation of bacterial-type flagellum-dependent cell motility"/>
    <property type="evidence" value="ECO:0007669"/>
    <property type="project" value="TreeGrafter"/>
</dbReference>
<dbReference type="CDD" id="cd01949">
    <property type="entry name" value="GGDEF"/>
    <property type="match status" value="1"/>
</dbReference>
<dbReference type="InterPro" id="IPR000160">
    <property type="entry name" value="GGDEF_dom"/>
</dbReference>